<proteinExistence type="predicted"/>
<dbReference type="EMBL" id="KZ679718">
    <property type="protein sequence ID" value="PTB47510.1"/>
    <property type="molecule type" value="Genomic_DNA"/>
</dbReference>
<evidence type="ECO:0000313" key="1">
    <source>
        <dbReference type="EMBL" id="PTB47510.1"/>
    </source>
</evidence>
<accession>A0A2T3ZRR4</accession>
<reference evidence="1 2" key="1">
    <citation type="submission" date="2016-07" db="EMBL/GenBank/DDBJ databases">
        <title>Multiple horizontal gene transfer events from other fungi enriched the ability of initially mycotrophic Trichoderma (Ascomycota) to feed on dead plant biomass.</title>
        <authorList>
            <consortium name="DOE Joint Genome Institute"/>
            <person name="Aerts A."/>
            <person name="Atanasova L."/>
            <person name="Chenthamara K."/>
            <person name="Zhang J."/>
            <person name="Grujic M."/>
            <person name="Henrissat B."/>
            <person name="Kuo A."/>
            <person name="Salamov A."/>
            <person name="Lipzen A."/>
            <person name="Labutti K."/>
            <person name="Barry K."/>
            <person name="Miao Y."/>
            <person name="Rahimi M.J."/>
            <person name="Shen Q."/>
            <person name="Grigoriev I.V."/>
            <person name="Kubicek C.P."/>
            <person name="Druzhinina I.S."/>
        </authorList>
    </citation>
    <scope>NUCLEOTIDE SEQUENCE [LARGE SCALE GENOMIC DNA]</scope>
    <source>
        <strain evidence="1 2">CBS 226.95</strain>
    </source>
</reference>
<name>A0A2T3ZRR4_TRIHA</name>
<evidence type="ECO:0000313" key="2">
    <source>
        <dbReference type="Proteomes" id="UP000241690"/>
    </source>
</evidence>
<organism evidence="1 2">
    <name type="scientific">Trichoderma harzianum CBS 226.95</name>
    <dbReference type="NCBI Taxonomy" id="983964"/>
    <lineage>
        <taxon>Eukaryota</taxon>
        <taxon>Fungi</taxon>
        <taxon>Dikarya</taxon>
        <taxon>Ascomycota</taxon>
        <taxon>Pezizomycotina</taxon>
        <taxon>Sordariomycetes</taxon>
        <taxon>Hypocreomycetidae</taxon>
        <taxon>Hypocreales</taxon>
        <taxon>Hypocreaceae</taxon>
        <taxon>Trichoderma</taxon>
    </lineage>
</organism>
<dbReference type="AlphaFoldDB" id="A0A2T3ZRR4"/>
<sequence>NNYRTTLPETKLKYRALQRSPISPIISILYFSPSLKLNNLNTCFRYVNNISIIVIGANTKKTT</sequence>
<dbReference type="GeneID" id="36619950"/>
<protein>
    <submittedName>
        <fullName evidence="1">Uncharacterized protein</fullName>
    </submittedName>
</protein>
<dbReference type="RefSeq" id="XP_024767187.1">
    <property type="nucleotide sequence ID" value="XM_024911391.1"/>
</dbReference>
<gene>
    <name evidence="1" type="ORF">M431DRAFT_102123</name>
</gene>
<keyword evidence="2" id="KW-1185">Reference proteome</keyword>
<feature type="non-terminal residue" evidence="1">
    <location>
        <position position="1"/>
    </location>
</feature>
<dbReference type="Proteomes" id="UP000241690">
    <property type="component" value="Unassembled WGS sequence"/>
</dbReference>